<keyword evidence="3" id="KW-1185">Reference proteome</keyword>
<keyword evidence="1" id="KW-0812">Transmembrane</keyword>
<evidence type="ECO:0000256" key="1">
    <source>
        <dbReference type="SAM" id="Phobius"/>
    </source>
</evidence>
<evidence type="ECO:0000313" key="3">
    <source>
        <dbReference type="Proteomes" id="UP001596208"/>
    </source>
</evidence>
<evidence type="ECO:0000313" key="2">
    <source>
        <dbReference type="EMBL" id="MFC5174447.1"/>
    </source>
</evidence>
<comment type="caution">
    <text evidence="2">The sequence shown here is derived from an EMBL/GenBank/DDBJ whole genome shotgun (WGS) entry which is preliminary data.</text>
</comment>
<reference evidence="3" key="1">
    <citation type="journal article" date="2019" name="Int. J. Syst. Evol. Microbiol.">
        <title>The Global Catalogue of Microorganisms (GCM) 10K type strain sequencing project: providing services to taxonomists for standard genome sequencing and annotation.</title>
        <authorList>
            <consortium name="The Broad Institute Genomics Platform"/>
            <consortium name="The Broad Institute Genome Sequencing Center for Infectious Disease"/>
            <person name="Wu L."/>
            <person name="Ma J."/>
        </authorList>
    </citation>
    <scope>NUCLEOTIDE SEQUENCE [LARGE SCALE GENOMIC DNA]</scope>
    <source>
        <strain evidence="3">CGMCC 4.1721</strain>
    </source>
</reference>
<name>A0ABW0BBT0_9ACTN</name>
<feature type="transmembrane region" description="Helical" evidence="1">
    <location>
        <begin position="53"/>
        <end position="78"/>
    </location>
</feature>
<protein>
    <submittedName>
        <fullName evidence="2">Uncharacterized protein</fullName>
    </submittedName>
</protein>
<proteinExistence type="predicted"/>
<dbReference type="EMBL" id="JBHSKI010000015">
    <property type="protein sequence ID" value="MFC5174447.1"/>
    <property type="molecule type" value="Genomic_DNA"/>
</dbReference>
<dbReference type="Proteomes" id="UP001596208">
    <property type="component" value="Unassembled WGS sequence"/>
</dbReference>
<dbReference type="RefSeq" id="WP_141695620.1">
    <property type="nucleotide sequence ID" value="NZ_JBFADZ010000005.1"/>
</dbReference>
<gene>
    <name evidence="2" type="ORF">ACFPRK_28235</name>
</gene>
<sequence>MAVNSRTSEWEREIEIECAEPAALQQLEEELADDPGIILKEPNVHSPGLRSELIHTIIIGVSGAGFASATSAVLINFIKSRRVKITVRRTKAGSTVTYEGPVRDGRKVLEIVNPSQAPELQE</sequence>
<keyword evidence="1" id="KW-1133">Transmembrane helix</keyword>
<accession>A0ABW0BBT0</accession>
<keyword evidence="1" id="KW-0472">Membrane</keyword>
<organism evidence="2 3">
    <name type="scientific">Streptomyces mutomycini</name>
    <dbReference type="NCBI Taxonomy" id="284036"/>
    <lineage>
        <taxon>Bacteria</taxon>
        <taxon>Bacillati</taxon>
        <taxon>Actinomycetota</taxon>
        <taxon>Actinomycetes</taxon>
        <taxon>Kitasatosporales</taxon>
        <taxon>Streptomycetaceae</taxon>
        <taxon>Streptomyces</taxon>
    </lineage>
</organism>